<dbReference type="InterPro" id="IPR017871">
    <property type="entry name" value="ABC_transporter-like_CS"/>
</dbReference>
<evidence type="ECO:0000256" key="5">
    <source>
        <dbReference type="ARBA" id="ARBA00022970"/>
    </source>
</evidence>
<dbReference type="NCBIfam" id="TIGR01186">
    <property type="entry name" value="proV"/>
    <property type="match status" value="1"/>
</dbReference>
<keyword evidence="2 8" id="KW-0813">Transport</keyword>
<comment type="subcellular location">
    <subcellularLocation>
        <location evidence="8">Cell inner membrane</location>
        <topology evidence="8">Peripheral membrane protein</topology>
    </subcellularLocation>
</comment>
<dbReference type="GO" id="GO:0016887">
    <property type="term" value="F:ATP hydrolysis activity"/>
    <property type="evidence" value="ECO:0007669"/>
    <property type="project" value="UniProtKB-UniRule"/>
</dbReference>
<keyword evidence="12" id="KW-1185">Reference proteome</keyword>
<dbReference type="Gene3D" id="3.40.50.300">
    <property type="entry name" value="P-loop containing nucleotide triphosphate hydrolases"/>
    <property type="match status" value="1"/>
</dbReference>
<evidence type="ECO:0000256" key="4">
    <source>
        <dbReference type="ARBA" id="ARBA00022840"/>
    </source>
</evidence>
<evidence type="ECO:0000256" key="8">
    <source>
        <dbReference type="RuleBase" id="RU369116"/>
    </source>
</evidence>
<evidence type="ECO:0000313" key="12">
    <source>
        <dbReference type="Proteomes" id="UP000198806"/>
    </source>
</evidence>
<dbReference type="InterPro" id="IPR051921">
    <property type="entry name" value="ABC_osmolyte_uptake_ATP-bind"/>
</dbReference>
<dbReference type="FunFam" id="3.40.50.300:FF:000201">
    <property type="entry name" value="Glycine betaine/L-proline ABC transporter ATP-binding protein"/>
    <property type="match status" value="1"/>
</dbReference>
<comment type="similarity">
    <text evidence="1 8">Belongs to the ABC transporter superfamily.</text>
</comment>
<dbReference type="OrthoDB" id="9802264at2"/>
<dbReference type="EMBL" id="FOWD01000014">
    <property type="protein sequence ID" value="SFO23310.1"/>
    <property type="molecule type" value="Genomic_DNA"/>
</dbReference>
<dbReference type="SUPFAM" id="SSF52540">
    <property type="entry name" value="P-loop containing nucleoside triphosphate hydrolases"/>
    <property type="match status" value="1"/>
</dbReference>
<keyword evidence="8" id="KW-1003">Cell membrane</keyword>
<keyword evidence="6 7" id="KW-0129">CBS domain</keyword>
<dbReference type="Gene3D" id="3.10.580.10">
    <property type="entry name" value="CBS-domain"/>
    <property type="match status" value="1"/>
</dbReference>
<name>A0A1I5FHU7_9FIRM</name>
<evidence type="ECO:0000256" key="7">
    <source>
        <dbReference type="PROSITE-ProRule" id="PRU00703"/>
    </source>
</evidence>
<dbReference type="InterPro" id="IPR003593">
    <property type="entry name" value="AAA+_ATPase"/>
</dbReference>
<dbReference type="PANTHER" id="PTHR43869:SF1">
    <property type="entry name" value="GLYCINE BETAINE_PROLINE BETAINE TRANSPORT SYSTEM ATP-BINDING PROTEIN PROV"/>
    <property type="match status" value="1"/>
</dbReference>
<dbReference type="GO" id="GO:0006970">
    <property type="term" value="P:response to osmotic stress"/>
    <property type="evidence" value="ECO:0007669"/>
    <property type="project" value="UniProtKB-ARBA"/>
</dbReference>
<feature type="domain" description="ABC transporter" evidence="9">
    <location>
        <begin position="29"/>
        <end position="265"/>
    </location>
</feature>
<evidence type="ECO:0000259" key="10">
    <source>
        <dbReference type="PROSITE" id="PS51371"/>
    </source>
</evidence>
<dbReference type="GO" id="GO:0031460">
    <property type="term" value="P:glycine betaine transport"/>
    <property type="evidence" value="ECO:0007669"/>
    <property type="project" value="InterPro"/>
</dbReference>
<dbReference type="PANTHER" id="PTHR43869">
    <property type="entry name" value="GLYCINE BETAINE/PROLINE BETAINE TRANSPORT SYSTEM ATP-BINDING PROTEIN PROV"/>
    <property type="match status" value="1"/>
</dbReference>
<dbReference type="EC" id="7.6.2.9" evidence="8"/>
<dbReference type="InterPro" id="IPR005892">
    <property type="entry name" value="Gly-betaine_transp_ATP-bd"/>
</dbReference>
<sequence length="390" mass="43008">MENILEVKNVTKIFGSGIGNALKLLKAGSNKKDIFKRFGTTVGTDNVSFDVKKGEIFVIIGLSGSGKSTIIRCLNMLHHPTSGEILFNGKDICKFNKNELREYRRNHISMVFQHFGLISNRTVLGNVTYGLEVKGIPKAEREAKAEEMLSLVGLEGWANHNISSLSGGMRQRVGIARALTNDPDILLMDEPFSALDPIVRRDMQFELLKIHKMVQKTIIFITHDINEAFKIGDRVAIMKDGKIVQIGTPEEILEQPVNEYVEEFVKDIDKTKILCVKHVMTVPSAFVKQSDGPNVAMKEMKSNGVSSVYVVGDNMRLVGLLTLDGALKARNGEVPLKDVIIKDIPVTNSEVNLQDLLPIAAEAKYPIAVTNQKNQLIGIVTKASVLSSLA</sequence>
<dbReference type="Proteomes" id="UP000198806">
    <property type="component" value="Unassembled WGS sequence"/>
</dbReference>
<dbReference type="Pfam" id="PF00005">
    <property type="entry name" value="ABC_tran"/>
    <property type="match status" value="1"/>
</dbReference>
<dbReference type="Pfam" id="PF00571">
    <property type="entry name" value="CBS"/>
    <property type="match status" value="2"/>
</dbReference>
<dbReference type="InterPro" id="IPR046342">
    <property type="entry name" value="CBS_dom_sf"/>
</dbReference>
<dbReference type="CDD" id="cd03294">
    <property type="entry name" value="ABC_Pro_Gly_Betaine"/>
    <property type="match status" value="1"/>
</dbReference>
<keyword evidence="8" id="KW-0997">Cell inner membrane</keyword>
<dbReference type="AlphaFoldDB" id="A0A1I5FHU7"/>
<dbReference type="STRING" id="1527.SAMN04489757_11437"/>
<keyword evidence="3 8" id="KW-0547">Nucleotide-binding</keyword>
<feature type="domain" description="CBS" evidence="10">
    <location>
        <begin position="280"/>
        <end position="336"/>
    </location>
</feature>
<dbReference type="PROSITE" id="PS50893">
    <property type="entry name" value="ABC_TRANSPORTER_2"/>
    <property type="match status" value="1"/>
</dbReference>
<dbReference type="RefSeq" id="WP_091686451.1">
    <property type="nucleotide sequence ID" value="NZ_BAABFM010000048.1"/>
</dbReference>
<accession>A0A1I5FHU7</accession>
<dbReference type="GO" id="GO:0006865">
    <property type="term" value="P:amino acid transport"/>
    <property type="evidence" value="ECO:0007669"/>
    <property type="project" value="UniProtKB-UniRule"/>
</dbReference>
<evidence type="ECO:0000313" key="11">
    <source>
        <dbReference type="EMBL" id="SFO23310.1"/>
    </source>
</evidence>
<dbReference type="SMART" id="SM00382">
    <property type="entry name" value="AAA"/>
    <property type="match status" value="1"/>
</dbReference>
<comment type="catalytic activity">
    <reaction evidence="8">
        <text>a quaternary ammonium(out) + ATP + H2O = a quaternary ammonium(in) + ADP + phosphate + H(+)</text>
        <dbReference type="Rhea" id="RHEA:11036"/>
        <dbReference type="ChEBI" id="CHEBI:15377"/>
        <dbReference type="ChEBI" id="CHEBI:15378"/>
        <dbReference type="ChEBI" id="CHEBI:30616"/>
        <dbReference type="ChEBI" id="CHEBI:35267"/>
        <dbReference type="ChEBI" id="CHEBI:43474"/>
        <dbReference type="ChEBI" id="CHEBI:456216"/>
    </reaction>
</comment>
<evidence type="ECO:0000256" key="2">
    <source>
        <dbReference type="ARBA" id="ARBA00022448"/>
    </source>
</evidence>
<comment type="subunit">
    <text evidence="8">The complex is probably composed of two ATP-binding proteins, two transmembrane proteins and a solute-binding protein.</text>
</comment>
<proteinExistence type="inferred from homology"/>
<gene>
    <name evidence="11" type="ORF">SAMN04489757_11437</name>
</gene>
<dbReference type="SUPFAM" id="SSF54631">
    <property type="entry name" value="CBS-domain pair"/>
    <property type="match status" value="1"/>
</dbReference>
<dbReference type="InterPro" id="IPR003439">
    <property type="entry name" value="ABC_transporter-like_ATP-bd"/>
</dbReference>
<dbReference type="InterPro" id="IPR027417">
    <property type="entry name" value="P-loop_NTPase"/>
</dbReference>
<dbReference type="GO" id="GO:0005886">
    <property type="term" value="C:plasma membrane"/>
    <property type="evidence" value="ECO:0007669"/>
    <property type="project" value="UniProtKB-SubCell"/>
</dbReference>
<evidence type="ECO:0000256" key="6">
    <source>
        <dbReference type="ARBA" id="ARBA00023122"/>
    </source>
</evidence>
<keyword evidence="5" id="KW-0029">Amino-acid transport</keyword>
<evidence type="ECO:0000259" key="9">
    <source>
        <dbReference type="PROSITE" id="PS50893"/>
    </source>
</evidence>
<keyword evidence="4 8" id="KW-0067">ATP-binding</keyword>
<evidence type="ECO:0000256" key="1">
    <source>
        <dbReference type="ARBA" id="ARBA00005417"/>
    </source>
</evidence>
<organism evidence="11 12">
    <name type="scientific">Anaerocolumna aminovalerica</name>
    <dbReference type="NCBI Taxonomy" id="1527"/>
    <lineage>
        <taxon>Bacteria</taxon>
        <taxon>Bacillati</taxon>
        <taxon>Bacillota</taxon>
        <taxon>Clostridia</taxon>
        <taxon>Lachnospirales</taxon>
        <taxon>Lachnospiraceae</taxon>
        <taxon>Anaerocolumna</taxon>
    </lineage>
</organism>
<dbReference type="GO" id="GO:0015418">
    <property type="term" value="F:ABC-type quaternary ammonium compound transporting activity"/>
    <property type="evidence" value="ECO:0007669"/>
    <property type="project" value="UniProtKB-EC"/>
</dbReference>
<dbReference type="PROSITE" id="PS00211">
    <property type="entry name" value="ABC_TRANSPORTER_1"/>
    <property type="match status" value="1"/>
</dbReference>
<dbReference type="GO" id="GO:0005524">
    <property type="term" value="F:ATP binding"/>
    <property type="evidence" value="ECO:0007669"/>
    <property type="project" value="UniProtKB-UniRule"/>
</dbReference>
<dbReference type="PROSITE" id="PS51371">
    <property type="entry name" value="CBS"/>
    <property type="match status" value="1"/>
</dbReference>
<dbReference type="InterPro" id="IPR000644">
    <property type="entry name" value="CBS_dom"/>
</dbReference>
<reference evidence="11 12" key="1">
    <citation type="submission" date="2016-10" db="EMBL/GenBank/DDBJ databases">
        <authorList>
            <person name="de Groot N.N."/>
        </authorList>
    </citation>
    <scope>NUCLEOTIDE SEQUENCE [LARGE SCALE GENOMIC DNA]</scope>
    <source>
        <strain evidence="11 12">DSM 1283</strain>
    </source>
</reference>
<keyword evidence="8" id="KW-0472">Membrane</keyword>
<protein>
    <recommendedName>
        <fullName evidence="8">Quaternary amine transport ATP-binding protein</fullName>
        <ecNumber evidence="8">7.6.2.9</ecNumber>
    </recommendedName>
</protein>
<evidence type="ECO:0000256" key="3">
    <source>
        <dbReference type="ARBA" id="ARBA00022741"/>
    </source>
</evidence>